<dbReference type="SUPFAM" id="SSF47413">
    <property type="entry name" value="lambda repressor-like DNA-binding domains"/>
    <property type="match status" value="1"/>
</dbReference>
<evidence type="ECO:0000313" key="2">
    <source>
        <dbReference type="EMBL" id="GFE23668.1"/>
    </source>
</evidence>
<dbReference type="Proteomes" id="UP000429552">
    <property type="component" value="Unassembled WGS sequence"/>
</dbReference>
<dbReference type="InterPro" id="IPR010982">
    <property type="entry name" value="Lambda_DNA-bd_dom_sf"/>
</dbReference>
<evidence type="ECO:0000313" key="5">
    <source>
        <dbReference type="Proteomes" id="UP001210609"/>
    </source>
</evidence>
<reference evidence="2 4" key="1">
    <citation type="submission" date="2019-12" db="EMBL/GenBank/DDBJ databases">
        <title>Whole genome shotgun sequence of Streptomyces libani subsp. libani NBRC 13452.</title>
        <authorList>
            <person name="Ichikawa N."/>
            <person name="Kimura A."/>
            <person name="Kitahashi Y."/>
            <person name="Komaki H."/>
            <person name="Tamura T."/>
        </authorList>
    </citation>
    <scope>NUCLEOTIDE SEQUENCE [LARGE SCALE GENOMIC DNA]</scope>
    <source>
        <strain evidence="2 4">NBRC 13452</strain>
    </source>
</reference>
<dbReference type="AlphaFoldDB" id="A0A640TJR0"/>
<dbReference type="InterPro" id="IPR001387">
    <property type="entry name" value="Cro/C1-type_HTH"/>
</dbReference>
<dbReference type="RefSeq" id="WP_229838139.1">
    <property type="nucleotide sequence ID" value="NZ_BLIP01000001.1"/>
</dbReference>
<dbReference type="PROSITE" id="PS50943">
    <property type="entry name" value="HTH_CROC1"/>
    <property type="match status" value="1"/>
</dbReference>
<protein>
    <submittedName>
        <fullName evidence="3">Helix-turn-helix domain-containing protein</fullName>
    </submittedName>
</protein>
<gene>
    <name evidence="2" type="ORF">Sliba_41210</name>
    <name evidence="3" type="ORF">STRLI_004107</name>
</gene>
<dbReference type="EMBL" id="CP114202">
    <property type="protein sequence ID" value="WAT98090.1"/>
    <property type="molecule type" value="Genomic_DNA"/>
</dbReference>
<accession>A0A640TJR0</accession>
<dbReference type="EMBL" id="BLIP01000001">
    <property type="protein sequence ID" value="GFE23668.1"/>
    <property type="molecule type" value="Genomic_DNA"/>
</dbReference>
<dbReference type="Pfam" id="PF13560">
    <property type="entry name" value="HTH_31"/>
    <property type="match status" value="1"/>
</dbReference>
<organism evidence="2 4">
    <name type="scientific">Streptomyces nigrescens</name>
    <dbReference type="NCBI Taxonomy" id="1920"/>
    <lineage>
        <taxon>Bacteria</taxon>
        <taxon>Bacillati</taxon>
        <taxon>Actinomycetota</taxon>
        <taxon>Actinomycetes</taxon>
        <taxon>Kitasatosporales</taxon>
        <taxon>Streptomycetaceae</taxon>
        <taxon>Streptomyces</taxon>
    </lineage>
</organism>
<dbReference type="Gene3D" id="1.10.260.40">
    <property type="entry name" value="lambda repressor-like DNA-binding domains"/>
    <property type="match status" value="1"/>
</dbReference>
<proteinExistence type="predicted"/>
<keyword evidence="5" id="KW-1185">Reference proteome</keyword>
<dbReference type="Proteomes" id="UP001210609">
    <property type="component" value="Chromosome"/>
</dbReference>
<dbReference type="GO" id="GO:0003677">
    <property type="term" value="F:DNA binding"/>
    <property type="evidence" value="ECO:0007669"/>
    <property type="project" value="InterPro"/>
</dbReference>
<dbReference type="SMART" id="SM00530">
    <property type="entry name" value="HTH_XRE"/>
    <property type="match status" value="1"/>
</dbReference>
<sequence length="171" mass="18939">MAEDELDEGVLLRGEENVALRLKIERETRGWSTNALSDRLVEAGYEMNPSAVWRIENGKRRINLDEAIGFAEVLGVSLQNLVGPPQLAAKARAMELIDDVVRAFRETQRAGVSLTRARDALDAYLAEHPDIREEADVMVSNAMAEEAIANFAIGPYDAPSPGEYPDDEQRD</sequence>
<evidence type="ECO:0000313" key="3">
    <source>
        <dbReference type="EMBL" id="WAT98090.1"/>
    </source>
</evidence>
<evidence type="ECO:0000259" key="1">
    <source>
        <dbReference type="PROSITE" id="PS50943"/>
    </source>
</evidence>
<reference evidence="3 5" key="2">
    <citation type="submission" date="2022-12" db="EMBL/GenBank/DDBJ databases">
        <authorList>
            <person name="Ruckert C."/>
            <person name="Busche T."/>
            <person name="Kalinowski J."/>
            <person name="Wittmann C."/>
        </authorList>
    </citation>
    <scope>NUCLEOTIDE SEQUENCE [LARGE SCALE GENOMIC DNA]</scope>
    <source>
        <strain evidence="3 5">DSM 40555</strain>
    </source>
</reference>
<name>A0A640TJR0_STRNI</name>
<evidence type="ECO:0000313" key="4">
    <source>
        <dbReference type="Proteomes" id="UP000429552"/>
    </source>
</evidence>
<dbReference type="CDD" id="cd00093">
    <property type="entry name" value="HTH_XRE"/>
    <property type="match status" value="1"/>
</dbReference>
<feature type="domain" description="HTH cro/C1-type" evidence="1">
    <location>
        <begin position="47"/>
        <end position="81"/>
    </location>
</feature>